<dbReference type="GO" id="GO:0005886">
    <property type="term" value="C:plasma membrane"/>
    <property type="evidence" value="ECO:0007669"/>
    <property type="project" value="UniProtKB-SubCell"/>
</dbReference>
<dbReference type="PIRSF" id="PIRSF005763">
    <property type="entry name" value="Txn_reg_ModE"/>
    <property type="match status" value="1"/>
</dbReference>
<name>A0A2R4X0S8_9EURY</name>
<organism evidence="7 8">
    <name type="scientific">Halococcoides cellulosivorans</name>
    <dbReference type="NCBI Taxonomy" id="1679096"/>
    <lineage>
        <taxon>Archaea</taxon>
        <taxon>Methanobacteriati</taxon>
        <taxon>Methanobacteriota</taxon>
        <taxon>Stenosarchaea group</taxon>
        <taxon>Halobacteria</taxon>
        <taxon>Halobacteriales</taxon>
        <taxon>Haloarculaceae</taxon>
        <taxon>Halococcoides</taxon>
    </lineage>
</organism>
<comment type="subcellular location">
    <subcellularLocation>
        <location evidence="1">Cell membrane</location>
        <topology evidence="1">Peripheral membrane protein</topology>
    </subcellularLocation>
</comment>
<evidence type="ECO:0000256" key="4">
    <source>
        <dbReference type="ARBA" id="ARBA00022505"/>
    </source>
</evidence>
<dbReference type="RefSeq" id="WP_108381767.1">
    <property type="nucleotide sequence ID" value="NZ_CP028858.1"/>
</dbReference>
<dbReference type="InterPro" id="IPR000847">
    <property type="entry name" value="LysR_HTH_N"/>
</dbReference>
<keyword evidence="8" id="KW-1185">Reference proteome</keyword>
<evidence type="ECO:0000256" key="2">
    <source>
        <dbReference type="ARBA" id="ARBA00008110"/>
    </source>
</evidence>
<evidence type="ECO:0000256" key="1">
    <source>
        <dbReference type="ARBA" id="ARBA00004202"/>
    </source>
</evidence>
<dbReference type="InterPro" id="IPR008995">
    <property type="entry name" value="Mo/tungstate-bd_C_term_dom"/>
</dbReference>
<dbReference type="Proteomes" id="UP000244727">
    <property type="component" value="Chromosome"/>
</dbReference>
<dbReference type="GO" id="GO:0015689">
    <property type="term" value="P:molybdate ion transport"/>
    <property type="evidence" value="ECO:0007669"/>
    <property type="project" value="InterPro"/>
</dbReference>
<dbReference type="EMBL" id="CP028858">
    <property type="protein sequence ID" value="AWB27398.1"/>
    <property type="molecule type" value="Genomic_DNA"/>
</dbReference>
<dbReference type="InterPro" id="IPR005116">
    <property type="entry name" value="Transp-assoc_OB_typ1"/>
</dbReference>
<dbReference type="InterPro" id="IPR051815">
    <property type="entry name" value="Molybdate_resp_trans_reg"/>
</dbReference>
<dbReference type="GO" id="GO:0003700">
    <property type="term" value="F:DNA-binding transcription factor activity"/>
    <property type="evidence" value="ECO:0007669"/>
    <property type="project" value="InterPro"/>
</dbReference>
<dbReference type="GO" id="GO:0030151">
    <property type="term" value="F:molybdenum ion binding"/>
    <property type="evidence" value="ECO:0007669"/>
    <property type="project" value="InterPro"/>
</dbReference>
<dbReference type="Pfam" id="PF00126">
    <property type="entry name" value="HTH_1"/>
    <property type="match status" value="1"/>
</dbReference>
<proteinExistence type="inferred from homology"/>
<dbReference type="Gene3D" id="1.10.10.10">
    <property type="entry name" value="Winged helix-like DNA-binding domain superfamily/Winged helix DNA-binding domain"/>
    <property type="match status" value="1"/>
</dbReference>
<dbReference type="InterPro" id="IPR036390">
    <property type="entry name" value="WH_DNA-bd_sf"/>
</dbReference>
<dbReference type="InterPro" id="IPR016462">
    <property type="entry name" value="ModE"/>
</dbReference>
<dbReference type="PANTHER" id="PTHR30432:SF1">
    <property type="entry name" value="DNA-BINDING TRANSCRIPTIONAL DUAL REGULATOR MODE"/>
    <property type="match status" value="1"/>
</dbReference>
<evidence type="ECO:0000313" key="7">
    <source>
        <dbReference type="EMBL" id="AWB27398.1"/>
    </source>
</evidence>
<dbReference type="GeneID" id="36512165"/>
<dbReference type="SUPFAM" id="SSF46785">
    <property type="entry name" value="Winged helix' DNA-binding domain"/>
    <property type="match status" value="1"/>
</dbReference>
<dbReference type="Gene3D" id="2.40.50.100">
    <property type="match status" value="1"/>
</dbReference>
<evidence type="ECO:0000259" key="6">
    <source>
        <dbReference type="PROSITE" id="PS51866"/>
    </source>
</evidence>
<accession>A0A2R4X0S8</accession>
<feature type="domain" description="Mop" evidence="6">
    <location>
        <begin position="159"/>
        <end position="224"/>
    </location>
</feature>
<protein>
    <submittedName>
        <fullName evidence="7">Molybdenum-binding protein</fullName>
    </submittedName>
</protein>
<comment type="similarity">
    <text evidence="2">Belongs to the ModE family.</text>
</comment>
<dbReference type="AlphaFoldDB" id="A0A2R4X0S8"/>
<keyword evidence="3" id="KW-0813">Transport</keyword>
<dbReference type="Pfam" id="PF03459">
    <property type="entry name" value="TOBE"/>
    <property type="match status" value="1"/>
</dbReference>
<dbReference type="InterPro" id="IPR004606">
    <property type="entry name" value="Mop_domain"/>
</dbReference>
<evidence type="ECO:0000256" key="5">
    <source>
        <dbReference type="ARBA" id="ARBA00022737"/>
    </source>
</evidence>
<dbReference type="KEGG" id="harc:HARCEL1_06620"/>
<evidence type="ECO:0000256" key="3">
    <source>
        <dbReference type="ARBA" id="ARBA00022448"/>
    </source>
</evidence>
<gene>
    <name evidence="7" type="ORF">HARCEL1_06620</name>
</gene>
<reference evidence="7 8" key="1">
    <citation type="submission" date="2018-04" db="EMBL/GenBank/DDBJ databases">
        <title>Halococcoides cellulosivorans gen. nov., sp. nov., an extremely halophilic cellulose-utilizing haloarchaeon from hypersaline lakes.</title>
        <authorList>
            <person name="Sorokin D.Y."/>
            <person name="Toshchakov S.V."/>
            <person name="Samarov N.I."/>
            <person name="Korzhenkov A."/>
            <person name="Kublanov I.V."/>
        </authorList>
    </citation>
    <scope>NUCLEOTIDE SEQUENCE [LARGE SCALE GENOMIC DNA]</scope>
    <source>
        <strain evidence="7 8">HArcel1</strain>
    </source>
</reference>
<keyword evidence="5" id="KW-0677">Repeat</keyword>
<dbReference type="SUPFAM" id="SSF50331">
    <property type="entry name" value="MOP-like"/>
    <property type="match status" value="1"/>
</dbReference>
<dbReference type="PROSITE" id="PS51866">
    <property type="entry name" value="MOP"/>
    <property type="match status" value="1"/>
</dbReference>
<evidence type="ECO:0000313" key="8">
    <source>
        <dbReference type="Proteomes" id="UP000244727"/>
    </source>
</evidence>
<keyword evidence="4" id="KW-0500">Molybdenum</keyword>
<dbReference type="PANTHER" id="PTHR30432">
    <property type="entry name" value="TRANSCRIPTIONAL REGULATOR MODE"/>
    <property type="match status" value="1"/>
</dbReference>
<sequence>MEAAFEARLVVDGIAVDRSDVRLLRAVEREGSLSAAADALDRSYSHAHDRVSDLEDALGPLLDRQRGGPDGGGSTLTDTARDLLARFDRLRAALAGTARTEEVAIEGAVRERDGELARVATDAGEFRAVCYEDADRVDVVLSADAITLHRLDTAPPATDTSARNRLRGAVSDVEAGESIATVTVAAEGVAVPVVVTKASLDLLDIAVGTSVVATFKAAATHAVPR</sequence>
<dbReference type="InterPro" id="IPR036388">
    <property type="entry name" value="WH-like_DNA-bd_sf"/>
</dbReference>